<dbReference type="HOGENOM" id="CLU_2044300_0_0_2"/>
<evidence type="ECO:0000313" key="1">
    <source>
        <dbReference type="EMBL" id="AFS83141.1"/>
    </source>
</evidence>
<evidence type="ECO:0000313" key="2">
    <source>
        <dbReference type="Proteomes" id="UP000006100"/>
    </source>
</evidence>
<organism evidence="1 2">
    <name type="scientific">Candidatus Nitrosopumilus sediminis</name>
    <dbReference type="NCBI Taxonomy" id="1229909"/>
    <lineage>
        <taxon>Archaea</taxon>
        <taxon>Nitrososphaerota</taxon>
        <taxon>Nitrososphaeria</taxon>
        <taxon>Nitrosopumilales</taxon>
        <taxon>Nitrosopumilaceae</taxon>
        <taxon>Nitrosopumilus</taxon>
    </lineage>
</organism>
<dbReference type="EMBL" id="CP003843">
    <property type="protein sequence ID" value="AFS83141.1"/>
    <property type="molecule type" value="Genomic_DNA"/>
</dbReference>
<sequence>MGNDPILRKDIIFCLVEYGQKSVPELTKIFVKDNRFKNRKSETIRGAISVLQERNLVENSCDVDATQGNQEKKFNLTNLGFEWFLQKFKIDSKIFWRKLLDVGLISNDYHYTTKKKVKIQ</sequence>
<name>K0BFP1_9ARCH</name>
<keyword evidence="2" id="KW-1185">Reference proteome</keyword>
<dbReference type="RefSeq" id="WP_014965511.1">
    <property type="nucleotide sequence ID" value="NC_018656.1"/>
</dbReference>
<dbReference type="AlphaFoldDB" id="K0BFP1"/>
<accession>K0BFP1</accession>
<protein>
    <submittedName>
        <fullName evidence="1">Uncharacterized protein</fullName>
    </submittedName>
</protein>
<gene>
    <name evidence="1" type="ORF">NSED_06715</name>
</gene>
<proteinExistence type="predicted"/>
<dbReference type="Proteomes" id="UP000006100">
    <property type="component" value="Chromosome"/>
</dbReference>
<dbReference type="GeneID" id="13697135"/>
<reference evidence="1 2" key="1">
    <citation type="journal article" date="2012" name="J. Bacteriol.">
        <title>Draft Genome Sequence of an Ammonia-Oxidizing Archaeon, "Candidatus Nitrosopumilus sediminis" AR2, from Svalbard in the Arctic Circle.</title>
        <authorList>
            <person name="Park S.J."/>
            <person name="Kim J.G."/>
            <person name="Jung M.Y."/>
            <person name="Kim S.J."/>
            <person name="Cha I.T."/>
            <person name="Ghai R."/>
            <person name="Martin-Cuadrado A.B."/>
            <person name="Rodriguez-Valera F."/>
            <person name="Rhee S.K."/>
        </authorList>
    </citation>
    <scope>NUCLEOTIDE SEQUENCE [LARGE SCALE GENOMIC DNA]</scope>
    <source>
        <strain evidence="1 2">AR2</strain>
    </source>
</reference>
<dbReference type="STRING" id="1229909.NSED_06715"/>
<dbReference type="KEGG" id="nir:NSED_06715"/>
<dbReference type="PATRIC" id="fig|1229909.8.peg.1480"/>